<protein>
    <submittedName>
        <fullName evidence="2">Uncharacterized protein</fullName>
    </submittedName>
</protein>
<evidence type="ECO:0000313" key="2">
    <source>
        <dbReference type="EMBL" id="PPQ94338.1"/>
    </source>
</evidence>
<keyword evidence="1" id="KW-0472">Membrane</keyword>
<evidence type="ECO:0000256" key="1">
    <source>
        <dbReference type="SAM" id="Phobius"/>
    </source>
</evidence>
<feature type="transmembrane region" description="Helical" evidence="1">
    <location>
        <begin position="19"/>
        <end position="40"/>
    </location>
</feature>
<feature type="transmembrane region" description="Helical" evidence="1">
    <location>
        <begin position="68"/>
        <end position="88"/>
    </location>
</feature>
<keyword evidence="3" id="KW-1185">Reference proteome</keyword>
<name>A0A409XUD0_PSICY</name>
<accession>A0A409XUD0</accession>
<gene>
    <name evidence="2" type="ORF">CVT25_000297</name>
</gene>
<dbReference type="Proteomes" id="UP000283269">
    <property type="component" value="Unassembled WGS sequence"/>
</dbReference>
<evidence type="ECO:0000313" key="3">
    <source>
        <dbReference type="Proteomes" id="UP000283269"/>
    </source>
</evidence>
<comment type="caution">
    <text evidence="2">The sequence shown here is derived from an EMBL/GenBank/DDBJ whole genome shotgun (WGS) entry which is preliminary data.</text>
</comment>
<reference evidence="2 3" key="1">
    <citation type="journal article" date="2018" name="Evol. Lett.">
        <title>Horizontal gene cluster transfer increased hallucinogenic mushroom diversity.</title>
        <authorList>
            <person name="Reynolds H.T."/>
            <person name="Vijayakumar V."/>
            <person name="Gluck-Thaler E."/>
            <person name="Korotkin H.B."/>
            <person name="Matheny P.B."/>
            <person name="Slot J.C."/>
        </authorList>
    </citation>
    <scope>NUCLEOTIDE SEQUENCE [LARGE SCALE GENOMIC DNA]</scope>
    <source>
        <strain evidence="2 3">2631</strain>
    </source>
</reference>
<dbReference type="AlphaFoldDB" id="A0A409XUD0"/>
<proteinExistence type="predicted"/>
<organism evidence="2 3">
    <name type="scientific">Psilocybe cyanescens</name>
    <dbReference type="NCBI Taxonomy" id="93625"/>
    <lineage>
        <taxon>Eukaryota</taxon>
        <taxon>Fungi</taxon>
        <taxon>Dikarya</taxon>
        <taxon>Basidiomycota</taxon>
        <taxon>Agaricomycotina</taxon>
        <taxon>Agaricomycetes</taxon>
        <taxon>Agaricomycetidae</taxon>
        <taxon>Agaricales</taxon>
        <taxon>Agaricineae</taxon>
        <taxon>Strophariaceae</taxon>
        <taxon>Psilocybe</taxon>
    </lineage>
</organism>
<dbReference type="EMBL" id="NHYD01000378">
    <property type="protein sequence ID" value="PPQ94338.1"/>
    <property type="molecule type" value="Genomic_DNA"/>
</dbReference>
<sequence>HAVAIPGGNFCTFLSIPRYIYAFWIPTFVFECFLCTLAIMRGLRHFSFRGSYYSTSVNLVNILVQDSILYFIAQVTGATYLICMVIWIVDLESFDAPVGFSIAMSSTLCSRMVLKVHGMYADDSDRELRG</sequence>
<keyword evidence="1" id="KW-1133">Transmembrane helix</keyword>
<dbReference type="InParanoid" id="A0A409XUD0"/>
<dbReference type="OrthoDB" id="3349377at2759"/>
<keyword evidence="1" id="KW-0812">Transmembrane</keyword>
<feature type="non-terminal residue" evidence="2">
    <location>
        <position position="1"/>
    </location>
</feature>